<dbReference type="InterPro" id="IPR004843">
    <property type="entry name" value="Calcineurin-like_PHP"/>
</dbReference>
<dbReference type="Gene3D" id="3.60.21.10">
    <property type="match status" value="1"/>
</dbReference>
<feature type="domain" description="Calcineurin-like phosphoesterase" evidence="6">
    <location>
        <begin position="36"/>
        <end position="233"/>
    </location>
</feature>
<accession>A0A7W7YFN5</accession>
<dbReference type="GO" id="GO:0016787">
    <property type="term" value="F:hydrolase activity"/>
    <property type="evidence" value="ECO:0007669"/>
    <property type="project" value="UniProtKB-KW"/>
</dbReference>
<keyword evidence="1" id="KW-0479">Metal-binding</keyword>
<comment type="similarity">
    <text evidence="4">Belongs to the cyclic nucleotide phosphodiesterase class-III family.</text>
</comment>
<organism evidence="7 8">
    <name type="scientific">Prosthecobacter vanneervenii</name>
    <dbReference type="NCBI Taxonomy" id="48466"/>
    <lineage>
        <taxon>Bacteria</taxon>
        <taxon>Pseudomonadati</taxon>
        <taxon>Verrucomicrobiota</taxon>
        <taxon>Verrucomicrobiia</taxon>
        <taxon>Verrucomicrobiales</taxon>
        <taxon>Verrucomicrobiaceae</taxon>
        <taxon>Prosthecobacter</taxon>
    </lineage>
</organism>
<dbReference type="Pfam" id="PF00149">
    <property type="entry name" value="Metallophos"/>
    <property type="match status" value="1"/>
</dbReference>
<proteinExistence type="inferred from homology"/>
<dbReference type="InterPro" id="IPR029052">
    <property type="entry name" value="Metallo-depent_PP-like"/>
</dbReference>
<evidence type="ECO:0000256" key="2">
    <source>
        <dbReference type="ARBA" id="ARBA00022801"/>
    </source>
</evidence>
<gene>
    <name evidence="7" type="ORF">HNQ65_004853</name>
</gene>
<evidence type="ECO:0000313" key="7">
    <source>
        <dbReference type="EMBL" id="MBB5035244.1"/>
    </source>
</evidence>
<dbReference type="GO" id="GO:0046872">
    <property type="term" value="F:metal ion binding"/>
    <property type="evidence" value="ECO:0007669"/>
    <property type="project" value="UniProtKB-KW"/>
</dbReference>
<evidence type="ECO:0000256" key="5">
    <source>
        <dbReference type="SAM" id="SignalP"/>
    </source>
</evidence>
<dbReference type="SUPFAM" id="SSF56300">
    <property type="entry name" value="Metallo-dependent phosphatases"/>
    <property type="match status" value="1"/>
</dbReference>
<feature type="chain" id="PRO_5030518448" evidence="5">
    <location>
        <begin position="29"/>
        <end position="297"/>
    </location>
</feature>
<evidence type="ECO:0000256" key="1">
    <source>
        <dbReference type="ARBA" id="ARBA00022723"/>
    </source>
</evidence>
<dbReference type="PANTHER" id="PTHR42988">
    <property type="entry name" value="PHOSPHOHYDROLASE"/>
    <property type="match status" value="1"/>
</dbReference>
<feature type="signal peptide" evidence="5">
    <location>
        <begin position="1"/>
        <end position="28"/>
    </location>
</feature>
<dbReference type="EMBL" id="JACHIG010000014">
    <property type="protein sequence ID" value="MBB5035244.1"/>
    <property type="molecule type" value="Genomic_DNA"/>
</dbReference>
<dbReference type="InterPro" id="IPR006311">
    <property type="entry name" value="TAT_signal"/>
</dbReference>
<dbReference type="PANTHER" id="PTHR42988:SF2">
    <property type="entry name" value="CYCLIC NUCLEOTIDE PHOSPHODIESTERASE CBUA0032-RELATED"/>
    <property type="match status" value="1"/>
</dbReference>
<keyword evidence="2" id="KW-0378">Hydrolase</keyword>
<sequence>MPIHLTSRRQFIAQMGAAAALAHSSADAAEVDENLIAILNDTHVGGKHPATASIPTHLRDTVAWLVGLPKRPAAVVINGDLALNSGLPDDYTHFAKLIAPLHEAGIPVHLSMGNHDDRDVFYQVLTTEKPATTAVASKHVGVVQTAQANLFLLDSLKARMVAQGLLGEEQLAWLAKALDAHADKPALIFAHHNPRLGGEEKHFPGGLEDSEPLWELLVARPQVKAYIHGHIHHRNFFHHRGIHILNTPATSYVSNPKESTTGWTMATLSPTGGSFTTHTHLPEHEWNGAKVDLQWRA</sequence>
<name>A0A7W7YFN5_9BACT</name>
<keyword evidence="8" id="KW-1185">Reference proteome</keyword>
<keyword evidence="5" id="KW-0732">Signal</keyword>
<keyword evidence="3" id="KW-0408">Iron</keyword>
<evidence type="ECO:0000313" key="8">
    <source>
        <dbReference type="Proteomes" id="UP000590740"/>
    </source>
</evidence>
<dbReference type="AlphaFoldDB" id="A0A7W7YFN5"/>
<evidence type="ECO:0000259" key="6">
    <source>
        <dbReference type="Pfam" id="PF00149"/>
    </source>
</evidence>
<dbReference type="PROSITE" id="PS51318">
    <property type="entry name" value="TAT"/>
    <property type="match status" value="1"/>
</dbReference>
<protein>
    <submittedName>
        <fullName evidence="7">3',5'-cyclic AMP phosphodiesterase CpdA</fullName>
    </submittedName>
</protein>
<dbReference type="Proteomes" id="UP000590740">
    <property type="component" value="Unassembled WGS sequence"/>
</dbReference>
<evidence type="ECO:0000256" key="4">
    <source>
        <dbReference type="ARBA" id="ARBA00025742"/>
    </source>
</evidence>
<dbReference type="RefSeq" id="WP_184343831.1">
    <property type="nucleotide sequence ID" value="NZ_JACHIG010000014.1"/>
</dbReference>
<dbReference type="InterPro" id="IPR050884">
    <property type="entry name" value="CNP_phosphodiesterase-III"/>
</dbReference>
<reference evidence="7 8" key="1">
    <citation type="submission" date="2020-08" db="EMBL/GenBank/DDBJ databases">
        <title>Genomic Encyclopedia of Type Strains, Phase IV (KMG-IV): sequencing the most valuable type-strain genomes for metagenomic binning, comparative biology and taxonomic classification.</title>
        <authorList>
            <person name="Goeker M."/>
        </authorList>
    </citation>
    <scope>NUCLEOTIDE SEQUENCE [LARGE SCALE GENOMIC DNA]</scope>
    <source>
        <strain evidence="7 8">DSM 12252</strain>
    </source>
</reference>
<evidence type="ECO:0000256" key="3">
    <source>
        <dbReference type="ARBA" id="ARBA00023004"/>
    </source>
</evidence>
<comment type="caution">
    <text evidence="7">The sequence shown here is derived from an EMBL/GenBank/DDBJ whole genome shotgun (WGS) entry which is preliminary data.</text>
</comment>